<gene>
    <name evidence="1" type="ORF">SADUNF_Sadunf06G0143500</name>
</gene>
<dbReference type="AlphaFoldDB" id="A0A835K1V5"/>
<sequence>MKEKIEGEREDLVAGVGVSWNEVANGGDNRNATDGHFHWTLRKFATLVLESQRGKDTWAVEKKDRRRKQRLNGHVEKLKNSLLTRGVQSISV</sequence>
<evidence type="ECO:0000313" key="2">
    <source>
        <dbReference type="Proteomes" id="UP000657918"/>
    </source>
</evidence>
<dbReference type="EMBL" id="JADGMS010000006">
    <property type="protein sequence ID" value="KAF9680649.1"/>
    <property type="molecule type" value="Genomic_DNA"/>
</dbReference>
<reference evidence="1 2" key="1">
    <citation type="submission" date="2020-10" db="EMBL/GenBank/DDBJ databases">
        <title>Plant Genome Project.</title>
        <authorList>
            <person name="Zhang R.-G."/>
        </authorList>
    </citation>
    <scope>NUCLEOTIDE SEQUENCE [LARGE SCALE GENOMIC DNA]</scope>
    <source>
        <strain evidence="1">FAFU-HL-1</strain>
        <tissue evidence="1">Leaf</tissue>
    </source>
</reference>
<comment type="caution">
    <text evidence="1">The sequence shown here is derived from an EMBL/GenBank/DDBJ whole genome shotgun (WGS) entry which is preliminary data.</text>
</comment>
<protein>
    <submittedName>
        <fullName evidence="1">Uncharacterized protein</fullName>
    </submittedName>
</protein>
<keyword evidence="2" id="KW-1185">Reference proteome</keyword>
<evidence type="ECO:0000313" key="1">
    <source>
        <dbReference type="EMBL" id="KAF9680649.1"/>
    </source>
</evidence>
<proteinExistence type="predicted"/>
<organism evidence="1 2">
    <name type="scientific">Salix dunnii</name>
    <dbReference type="NCBI Taxonomy" id="1413687"/>
    <lineage>
        <taxon>Eukaryota</taxon>
        <taxon>Viridiplantae</taxon>
        <taxon>Streptophyta</taxon>
        <taxon>Embryophyta</taxon>
        <taxon>Tracheophyta</taxon>
        <taxon>Spermatophyta</taxon>
        <taxon>Magnoliopsida</taxon>
        <taxon>eudicotyledons</taxon>
        <taxon>Gunneridae</taxon>
        <taxon>Pentapetalae</taxon>
        <taxon>rosids</taxon>
        <taxon>fabids</taxon>
        <taxon>Malpighiales</taxon>
        <taxon>Salicaceae</taxon>
        <taxon>Saliceae</taxon>
        <taxon>Salix</taxon>
    </lineage>
</organism>
<name>A0A835K1V5_9ROSI</name>
<dbReference type="Proteomes" id="UP000657918">
    <property type="component" value="Unassembled WGS sequence"/>
</dbReference>
<accession>A0A835K1V5</accession>